<name>A0A845BRC7_9NEIS</name>
<keyword evidence="1" id="KW-0812">Transmembrane</keyword>
<dbReference type="EMBL" id="WSSB01000011">
    <property type="protein sequence ID" value="MXR37718.1"/>
    <property type="molecule type" value="Genomic_DNA"/>
</dbReference>
<comment type="caution">
    <text evidence="2">The sequence shown here is derived from an EMBL/GenBank/DDBJ whole genome shotgun (WGS) entry which is preliminary data.</text>
</comment>
<evidence type="ECO:0000313" key="2">
    <source>
        <dbReference type="EMBL" id="MXR37718.1"/>
    </source>
</evidence>
<gene>
    <name evidence="2" type="ORF">GQF02_12110</name>
</gene>
<evidence type="ECO:0008006" key="4">
    <source>
        <dbReference type="Google" id="ProtNLM"/>
    </source>
</evidence>
<reference evidence="2 3" key="1">
    <citation type="submission" date="2019-12" db="EMBL/GenBank/DDBJ databases">
        <title>Neisseriaceae gen. nov. sp. Genome sequencing and assembly.</title>
        <authorList>
            <person name="Liu Z."/>
            <person name="Li A."/>
        </authorList>
    </citation>
    <scope>NUCLEOTIDE SEQUENCE [LARGE SCALE GENOMIC DNA]</scope>
    <source>
        <strain evidence="2 3">B2N2-7</strain>
    </source>
</reference>
<keyword evidence="1" id="KW-0472">Membrane</keyword>
<protein>
    <recommendedName>
        <fullName evidence="4">Prepilin-type N-terminal cleavage/methylation domain-containing protein</fullName>
    </recommendedName>
</protein>
<dbReference type="RefSeq" id="WP_160797478.1">
    <property type="nucleotide sequence ID" value="NZ_WSSB01000011.1"/>
</dbReference>
<dbReference type="Pfam" id="PF16074">
    <property type="entry name" value="PilW"/>
    <property type="match status" value="1"/>
</dbReference>
<feature type="transmembrane region" description="Helical" evidence="1">
    <location>
        <begin position="12"/>
        <end position="32"/>
    </location>
</feature>
<dbReference type="Proteomes" id="UP000467214">
    <property type="component" value="Unassembled WGS sequence"/>
</dbReference>
<accession>A0A845BRC7</accession>
<keyword evidence="3" id="KW-1185">Reference proteome</keyword>
<dbReference type="AlphaFoldDB" id="A0A845BRC7"/>
<dbReference type="GO" id="GO:0043683">
    <property type="term" value="P:type IV pilus assembly"/>
    <property type="evidence" value="ECO:0007669"/>
    <property type="project" value="InterPro"/>
</dbReference>
<keyword evidence="1" id="KW-1133">Transmembrane helix</keyword>
<organism evidence="2 3">
    <name type="scientific">Craterilacuibacter sinensis</name>
    <dbReference type="NCBI Taxonomy" id="2686017"/>
    <lineage>
        <taxon>Bacteria</taxon>
        <taxon>Pseudomonadati</taxon>
        <taxon>Pseudomonadota</taxon>
        <taxon>Betaproteobacteria</taxon>
        <taxon>Neisseriales</taxon>
        <taxon>Neisseriaceae</taxon>
        <taxon>Craterilacuibacter</taxon>
    </lineage>
</organism>
<evidence type="ECO:0000256" key="1">
    <source>
        <dbReference type="SAM" id="Phobius"/>
    </source>
</evidence>
<proteinExistence type="predicted"/>
<evidence type="ECO:0000313" key="3">
    <source>
        <dbReference type="Proteomes" id="UP000467214"/>
    </source>
</evidence>
<dbReference type="InterPro" id="IPR032092">
    <property type="entry name" value="PilW"/>
</dbReference>
<sequence length="371" mass="39698">MHQAQRGISLIELMVSLALGLGIVASTGYVYLGSKQTHSLQEAESALQQNARFAFEKLSRDVRQSGDLGSTLAGCNIRSFTNVLNDGSARAAIGSDLYDIPLEGFDDPASAPDGIDAAAYLKGDVLKIAHLEHENRAPETLLDITGHNANSATMELKKTSAHGLADGDIVVAIQNDCSHAAMFQITQLSDNGAKLKLVHNTGNSTQPGNCSKTLGPVTPPTSRCNAPAYTFEPGSKLVKLDQQQAATTLRYFIGKGDGGQPALLRQSGSDAPEILVDGAQDLQLRYGIDLDGDNNVDRYVAASEVETLAPGDSSKSKWRRVLAVRASLLLASEREVGSSPQHIIFNGEEIRPTDRRLRQVLTATIAIRNRL</sequence>